<name>A0A015L1V0_RHIIW</name>
<proteinExistence type="predicted"/>
<evidence type="ECO:0000313" key="2">
    <source>
        <dbReference type="Proteomes" id="UP000022910"/>
    </source>
</evidence>
<keyword evidence="2" id="KW-1185">Reference proteome</keyword>
<dbReference type="EMBL" id="JEMT01019035">
    <property type="protein sequence ID" value="EXX66346.1"/>
    <property type="molecule type" value="Genomic_DNA"/>
</dbReference>
<sequence>MQFAGSFSYLNTTIYGVNLNANLDMRIENMQGIPAVARVYFTDSALPLNTSNPVPPPAQFTIVDSRGINLISVVIGGIKCYLIAESRGYTFSLNGQVFFSLSTQIQQCTIVTSGITHFTI</sequence>
<reference evidence="1 2" key="1">
    <citation type="submission" date="2014-02" db="EMBL/GenBank/DDBJ databases">
        <title>Single nucleus genome sequencing reveals high similarity among nuclei of an endomycorrhizal fungus.</title>
        <authorList>
            <person name="Lin K."/>
            <person name="Geurts R."/>
            <person name="Zhang Z."/>
            <person name="Limpens E."/>
            <person name="Saunders D.G."/>
            <person name="Mu D."/>
            <person name="Pang E."/>
            <person name="Cao H."/>
            <person name="Cha H."/>
            <person name="Lin T."/>
            <person name="Zhou Q."/>
            <person name="Shang Y."/>
            <person name="Li Y."/>
            <person name="Ivanov S."/>
            <person name="Sharma T."/>
            <person name="Velzen R.V."/>
            <person name="Ruijter N.D."/>
            <person name="Aanen D.K."/>
            <person name="Win J."/>
            <person name="Kamoun S."/>
            <person name="Bisseling T."/>
            <person name="Huang S."/>
        </authorList>
    </citation>
    <scope>NUCLEOTIDE SEQUENCE [LARGE SCALE GENOMIC DNA]</scope>
    <source>
        <strain evidence="2">DAOM197198w</strain>
    </source>
</reference>
<organism evidence="1 2">
    <name type="scientific">Rhizophagus irregularis (strain DAOM 197198w)</name>
    <name type="common">Glomus intraradices</name>
    <dbReference type="NCBI Taxonomy" id="1432141"/>
    <lineage>
        <taxon>Eukaryota</taxon>
        <taxon>Fungi</taxon>
        <taxon>Fungi incertae sedis</taxon>
        <taxon>Mucoromycota</taxon>
        <taxon>Glomeromycotina</taxon>
        <taxon>Glomeromycetes</taxon>
        <taxon>Glomerales</taxon>
        <taxon>Glomeraceae</taxon>
        <taxon>Rhizophagus</taxon>
    </lineage>
</organism>
<accession>A0A015L1V0</accession>
<gene>
    <name evidence="1" type="ORF">RirG_124690</name>
</gene>
<protein>
    <submittedName>
        <fullName evidence="1">Uncharacterized protein</fullName>
    </submittedName>
</protein>
<comment type="caution">
    <text evidence="1">The sequence shown here is derived from an EMBL/GenBank/DDBJ whole genome shotgun (WGS) entry which is preliminary data.</text>
</comment>
<dbReference type="HOGENOM" id="CLU_2050929_0_0_1"/>
<dbReference type="Proteomes" id="UP000022910">
    <property type="component" value="Unassembled WGS sequence"/>
</dbReference>
<dbReference type="OrthoDB" id="2312616at2759"/>
<evidence type="ECO:0000313" key="1">
    <source>
        <dbReference type="EMBL" id="EXX66346.1"/>
    </source>
</evidence>
<dbReference type="AlphaFoldDB" id="A0A015L1V0"/>